<sequence length="365" mass="41481">MTRKKISILLIVMVILAGCNLREKKVPIEGIDMVGILAFDFESDTTFKLTAAIPQKSKNANQKTQIYSTSTDLVTDGMVNIEKETEKKVVLNQLRVILFSEEFATSGRVEEVIKHLYRNTQIGNEILMAIVKGSAEELLRQDYPDKASTINYVSDLLQPSVNLAFNPNTNIHDFIYTQTNPNFDPIIPVIEMKKKKVELNGVALFKDKSMMTILTPGEALFIQAIQGKRKLAPINLTTNEGDRLLLDFIDNNVKIISNKSLKSPRLKILLNVEGTMTEFKGKEESFKHPDSIQRLEKEVEKELEDKINTLLMELKQLQVDPIGLTENVRRHHRGKWDTELTRETISKMKWDIKVDVSILSTGILN</sequence>
<organism evidence="10 11">
    <name type="scientific">Psychrobacillus faecigallinarum</name>
    <dbReference type="NCBI Taxonomy" id="2762235"/>
    <lineage>
        <taxon>Bacteria</taxon>
        <taxon>Bacillati</taxon>
        <taxon>Bacillota</taxon>
        <taxon>Bacilli</taxon>
        <taxon>Bacillales</taxon>
        <taxon>Bacillaceae</taxon>
        <taxon>Psychrobacillus</taxon>
    </lineage>
</organism>
<evidence type="ECO:0000313" key="11">
    <source>
        <dbReference type="Proteomes" id="UP000640786"/>
    </source>
</evidence>
<dbReference type="InterPro" id="IPR057336">
    <property type="entry name" value="GerAC_N"/>
</dbReference>
<dbReference type="PANTHER" id="PTHR35789">
    <property type="entry name" value="SPORE GERMINATION PROTEIN B3"/>
    <property type="match status" value="1"/>
</dbReference>
<accession>A0ABR8R8Q1</accession>
<dbReference type="Pfam" id="PF25198">
    <property type="entry name" value="Spore_GerAC_N"/>
    <property type="match status" value="1"/>
</dbReference>
<dbReference type="RefSeq" id="WP_191697002.1">
    <property type="nucleotide sequence ID" value="NZ_JACSQO010000003.1"/>
</dbReference>
<comment type="caution">
    <text evidence="10">The sequence shown here is derived from an EMBL/GenBank/DDBJ whole genome shotgun (WGS) entry which is preliminary data.</text>
</comment>
<keyword evidence="4" id="KW-0732">Signal</keyword>
<dbReference type="InterPro" id="IPR038501">
    <property type="entry name" value="Spore_GerAC_C_sf"/>
</dbReference>
<keyword evidence="6" id="KW-0564">Palmitate</keyword>
<protein>
    <submittedName>
        <fullName evidence="10">Ger(X)C family spore germination protein</fullName>
    </submittedName>
</protein>
<evidence type="ECO:0000259" key="8">
    <source>
        <dbReference type="Pfam" id="PF05504"/>
    </source>
</evidence>
<feature type="domain" description="Spore germination GerAC-like C-terminal" evidence="8">
    <location>
        <begin position="200"/>
        <end position="362"/>
    </location>
</feature>
<evidence type="ECO:0000313" key="10">
    <source>
        <dbReference type="EMBL" id="MBD7944173.1"/>
    </source>
</evidence>
<dbReference type="InterPro" id="IPR046953">
    <property type="entry name" value="Spore_GerAC-like_C"/>
</dbReference>
<keyword evidence="11" id="KW-1185">Reference proteome</keyword>
<dbReference type="NCBIfam" id="TIGR02887">
    <property type="entry name" value="spore_ger_x_C"/>
    <property type="match status" value="1"/>
</dbReference>
<proteinExistence type="inferred from homology"/>
<keyword evidence="5" id="KW-0472">Membrane</keyword>
<keyword evidence="7" id="KW-0449">Lipoprotein</keyword>
<dbReference type="Proteomes" id="UP000640786">
    <property type="component" value="Unassembled WGS sequence"/>
</dbReference>
<evidence type="ECO:0000259" key="9">
    <source>
        <dbReference type="Pfam" id="PF25198"/>
    </source>
</evidence>
<evidence type="ECO:0000256" key="5">
    <source>
        <dbReference type="ARBA" id="ARBA00023136"/>
    </source>
</evidence>
<keyword evidence="3" id="KW-0309">Germination</keyword>
<evidence type="ECO:0000256" key="1">
    <source>
        <dbReference type="ARBA" id="ARBA00004635"/>
    </source>
</evidence>
<dbReference type="EMBL" id="JACSQO010000003">
    <property type="protein sequence ID" value="MBD7944173.1"/>
    <property type="molecule type" value="Genomic_DNA"/>
</dbReference>
<dbReference type="InterPro" id="IPR008844">
    <property type="entry name" value="Spore_GerAC-like"/>
</dbReference>
<dbReference type="PANTHER" id="PTHR35789:SF1">
    <property type="entry name" value="SPORE GERMINATION PROTEIN B3"/>
    <property type="match status" value="1"/>
</dbReference>
<evidence type="ECO:0000256" key="7">
    <source>
        <dbReference type="ARBA" id="ARBA00023288"/>
    </source>
</evidence>
<evidence type="ECO:0000256" key="4">
    <source>
        <dbReference type="ARBA" id="ARBA00022729"/>
    </source>
</evidence>
<feature type="domain" description="Spore germination protein N-terminal" evidence="9">
    <location>
        <begin position="25"/>
        <end position="191"/>
    </location>
</feature>
<dbReference type="Pfam" id="PF05504">
    <property type="entry name" value="Spore_GerAC"/>
    <property type="match status" value="1"/>
</dbReference>
<evidence type="ECO:0000256" key="2">
    <source>
        <dbReference type="ARBA" id="ARBA00007886"/>
    </source>
</evidence>
<comment type="subcellular location">
    <subcellularLocation>
        <location evidence="1">Membrane</location>
        <topology evidence="1">Lipid-anchor</topology>
    </subcellularLocation>
</comment>
<name>A0ABR8R8Q1_9BACI</name>
<evidence type="ECO:0000256" key="6">
    <source>
        <dbReference type="ARBA" id="ARBA00023139"/>
    </source>
</evidence>
<comment type="similarity">
    <text evidence="2">Belongs to the GerABKC lipoprotein family.</text>
</comment>
<dbReference type="Gene3D" id="3.30.300.210">
    <property type="entry name" value="Nutrient germinant receptor protein C, domain 3"/>
    <property type="match status" value="1"/>
</dbReference>
<gene>
    <name evidence="10" type="ORF">H9650_08580</name>
</gene>
<reference evidence="10 11" key="1">
    <citation type="submission" date="2020-08" db="EMBL/GenBank/DDBJ databases">
        <title>A Genomic Blueprint of the Chicken Gut Microbiome.</title>
        <authorList>
            <person name="Gilroy R."/>
            <person name="Ravi A."/>
            <person name="Getino M."/>
            <person name="Pursley I."/>
            <person name="Horton D.L."/>
            <person name="Alikhan N.-F."/>
            <person name="Baker D."/>
            <person name="Gharbi K."/>
            <person name="Hall N."/>
            <person name="Watson M."/>
            <person name="Adriaenssens E.M."/>
            <person name="Foster-Nyarko E."/>
            <person name="Jarju S."/>
            <person name="Secka A."/>
            <person name="Antonio M."/>
            <person name="Oren A."/>
            <person name="Chaudhuri R."/>
            <person name="La Ragione R.M."/>
            <person name="Hildebrand F."/>
            <person name="Pallen M.J."/>
        </authorList>
    </citation>
    <scope>NUCLEOTIDE SEQUENCE [LARGE SCALE GENOMIC DNA]</scope>
    <source>
        <strain evidence="10 11">Sa2BUA9</strain>
    </source>
</reference>
<dbReference type="PROSITE" id="PS51257">
    <property type="entry name" value="PROKAR_LIPOPROTEIN"/>
    <property type="match status" value="1"/>
</dbReference>
<evidence type="ECO:0000256" key="3">
    <source>
        <dbReference type="ARBA" id="ARBA00022544"/>
    </source>
</evidence>